<dbReference type="RefSeq" id="XP_028860012.1">
    <property type="nucleotide sequence ID" value="XM_029008366.1"/>
</dbReference>
<gene>
    <name evidence="2" type="primary">PmUG01_01022300</name>
    <name evidence="2" type="ORF">PMUG01_01022300</name>
</gene>
<proteinExistence type="predicted"/>
<dbReference type="GeneID" id="39866375"/>
<sequence>MFLRKLLFPSFFFTCVRYLFLLTQIENKKIKVYYPFNKGSYAIEILKRKNISVRQKKKYVTVKNKNTKRHYQLAFLVFDIIKIFGRISDKELLGHVIAHNNEFIELEKKKKKKRWEYLFNNDCINFDVLKIFLKNNKFEWPLTINSGQIKDQGAINIPVSPIVYVENCRKINEQFKSKNKNKKINLKIINDHVSELPISNDAIQCVFSSFSDSDSLTKDHFINKIHEWAPSDVDWYTFVYNLREEPSDNIKRFFD</sequence>
<dbReference type="OMA" id="FEWPLTI"/>
<feature type="chain" id="PRO_5008915813" evidence="1">
    <location>
        <begin position="19"/>
        <end position="255"/>
    </location>
</feature>
<dbReference type="EMBL" id="LT594622">
    <property type="protein sequence ID" value="SBT86929.1"/>
    <property type="molecule type" value="Genomic_DNA"/>
</dbReference>
<dbReference type="AlphaFoldDB" id="A0A1D3JKB2"/>
<dbReference type="KEGG" id="pmal:PMUG01_01022300"/>
<keyword evidence="3" id="KW-1185">Reference proteome</keyword>
<dbReference type="Proteomes" id="UP000219813">
    <property type="component" value="Chromosome 1"/>
</dbReference>
<reference evidence="2 3" key="1">
    <citation type="submission" date="2016-06" db="EMBL/GenBank/DDBJ databases">
        <authorList>
            <consortium name="Pathogen Informatics"/>
        </authorList>
    </citation>
    <scope>NUCLEOTIDE SEQUENCE [LARGE SCALE GENOMIC DNA]</scope>
</reference>
<evidence type="ECO:0000313" key="2">
    <source>
        <dbReference type="EMBL" id="SBT86929.1"/>
    </source>
</evidence>
<protein>
    <submittedName>
        <fullName evidence="2">Uncharacterized protein</fullName>
    </submittedName>
</protein>
<organism evidence="2 3">
    <name type="scientific">Plasmodium malariae</name>
    <dbReference type="NCBI Taxonomy" id="5858"/>
    <lineage>
        <taxon>Eukaryota</taxon>
        <taxon>Sar</taxon>
        <taxon>Alveolata</taxon>
        <taxon>Apicomplexa</taxon>
        <taxon>Aconoidasida</taxon>
        <taxon>Haemosporida</taxon>
        <taxon>Plasmodiidae</taxon>
        <taxon>Plasmodium</taxon>
        <taxon>Plasmodium (Plasmodium)</taxon>
    </lineage>
</organism>
<evidence type="ECO:0000313" key="3">
    <source>
        <dbReference type="Proteomes" id="UP000219813"/>
    </source>
</evidence>
<feature type="signal peptide" evidence="1">
    <location>
        <begin position="1"/>
        <end position="18"/>
    </location>
</feature>
<dbReference type="VEuPathDB" id="PlasmoDB:PmUG01_01022300"/>
<accession>A0A1D3JKB2</accession>
<evidence type="ECO:0000256" key="1">
    <source>
        <dbReference type="SAM" id="SignalP"/>
    </source>
</evidence>
<keyword evidence="1" id="KW-0732">Signal</keyword>
<name>A0A1D3JKB2_PLAMA</name>
<dbReference type="OrthoDB" id="370360at2759"/>